<name>A0ABY4QIB0_9MYCO</name>
<dbReference type="Proteomes" id="UP001056610">
    <property type="component" value="Chromosome"/>
</dbReference>
<protein>
    <submittedName>
        <fullName evidence="1">Uncharacterized protein</fullName>
    </submittedName>
</protein>
<dbReference type="RefSeq" id="WP_219065984.1">
    <property type="nucleotide sequence ID" value="NZ_CAJUXY010000004.1"/>
</dbReference>
<proteinExistence type="predicted"/>
<organism evidence="1 2">
    <name type="scientific">Candidatus Mycobacterium methanotrophicum</name>
    <dbReference type="NCBI Taxonomy" id="2943498"/>
    <lineage>
        <taxon>Bacteria</taxon>
        <taxon>Bacillati</taxon>
        <taxon>Actinomycetota</taxon>
        <taxon>Actinomycetes</taxon>
        <taxon>Mycobacteriales</taxon>
        <taxon>Mycobacteriaceae</taxon>
        <taxon>Mycobacterium</taxon>
    </lineage>
</organism>
<keyword evidence="2" id="KW-1185">Reference proteome</keyword>
<reference evidence="1" key="1">
    <citation type="submission" date="2022-05" db="EMBL/GenBank/DDBJ databases">
        <title>A methanotrophic Mycobacterium dominates a cave microbial ecosystem.</title>
        <authorList>
            <person name="Van Spanning R.J.M."/>
            <person name="Guan Q."/>
            <person name="Melkonian C."/>
            <person name="Gallant J."/>
            <person name="Polerecky L."/>
            <person name="Flot J.-F."/>
            <person name="Brandt B.W."/>
            <person name="Braster M."/>
            <person name="Iturbe Espinoza P."/>
            <person name="Aerts J."/>
            <person name="Meima-Franke M."/>
            <person name="Piersma S.R."/>
            <person name="Bunduc C."/>
            <person name="Ummels R."/>
            <person name="Pain A."/>
            <person name="Fleming E.J."/>
            <person name="van der Wel N."/>
            <person name="Gherman V.D."/>
            <person name="Sarbu S.M."/>
            <person name="Bodelier P.L.E."/>
            <person name="Bitter W."/>
        </authorList>
    </citation>
    <scope>NUCLEOTIDE SEQUENCE</scope>
    <source>
        <strain evidence="1">Sulfur Cave</strain>
    </source>
</reference>
<evidence type="ECO:0000313" key="2">
    <source>
        <dbReference type="Proteomes" id="UP001056610"/>
    </source>
</evidence>
<evidence type="ECO:0000313" key="1">
    <source>
        <dbReference type="EMBL" id="UQX10767.1"/>
    </source>
</evidence>
<dbReference type="EMBL" id="CP097320">
    <property type="protein sequence ID" value="UQX10767.1"/>
    <property type="molecule type" value="Genomic_DNA"/>
</dbReference>
<gene>
    <name evidence="1" type="ORF">M5I08_22800</name>
</gene>
<sequence>MDLVFGDSVDFELVATVDADAVSDLVAEFVNAGLDLYPIGVVTAGSGAWIRHDDVVRELPGEAWRHG</sequence>
<accession>A0ABY4QIB0</accession>